<keyword evidence="1" id="KW-0677">Repeat</keyword>
<feature type="domain" description="RRM" evidence="5">
    <location>
        <begin position="320"/>
        <end position="397"/>
    </location>
</feature>
<evidence type="ECO:0000259" key="5">
    <source>
        <dbReference type="PROSITE" id="PS50102"/>
    </source>
</evidence>
<dbReference type="GO" id="GO:0003723">
    <property type="term" value="F:RNA binding"/>
    <property type="evidence" value="ECO:0007669"/>
    <property type="project" value="UniProtKB-UniRule"/>
</dbReference>
<dbReference type="SUPFAM" id="SSF54928">
    <property type="entry name" value="RNA-binding domain, RBD"/>
    <property type="match status" value="4"/>
</dbReference>
<accession>A0AAW0N777</accession>
<dbReference type="InterPro" id="IPR012677">
    <property type="entry name" value="Nucleotide-bd_a/b_plait_sf"/>
</dbReference>
<dbReference type="EMBL" id="JBBPFD010000019">
    <property type="protein sequence ID" value="KAK7886398.1"/>
    <property type="molecule type" value="Genomic_DNA"/>
</dbReference>
<evidence type="ECO:0000256" key="4">
    <source>
        <dbReference type="SAM" id="MobiDB-lite"/>
    </source>
</evidence>
<comment type="caution">
    <text evidence="6">The sequence shown here is derived from an EMBL/GenBank/DDBJ whole genome shotgun (WGS) entry which is preliminary data.</text>
</comment>
<dbReference type="Proteomes" id="UP001460270">
    <property type="component" value="Unassembled WGS sequence"/>
</dbReference>
<reference evidence="7" key="1">
    <citation type="submission" date="2024-04" db="EMBL/GenBank/DDBJ databases">
        <title>Salinicola lusitanus LLJ914,a marine bacterium isolated from the Okinawa Trough.</title>
        <authorList>
            <person name="Li J."/>
        </authorList>
    </citation>
    <scope>NUCLEOTIDE SEQUENCE [LARGE SCALE GENOMIC DNA]</scope>
</reference>
<feature type="compositionally biased region" description="Low complexity" evidence="4">
    <location>
        <begin position="187"/>
        <end position="200"/>
    </location>
</feature>
<evidence type="ECO:0000256" key="1">
    <source>
        <dbReference type="ARBA" id="ARBA00022737"/>
    </source>
</evidence>
<evidence type="ECO:0000313" key="7">
    <source>
        <dbReference type="Proteomes" id="UP001460270"/>
    </source>
</evidence>
<feature type="region of interest" description="Disordered" evidence="4">
    <location>
        <begin position="184"/>
        <end position="219"/>
    </location>
</feature>
<evidence type="ECO:0000256" key="2">
    <source>
        <dbReference type="ARBA" id="ARBA00022884"/>
    </source>
</evidence>
<keyword evidence="2 3" id="KW-0694">RNA-binding</keyword>
<organism evidence="6 7">
    <name type="scientific">Mugilogobius chulae</name>
    <name type="common">yellowstripe goby</name>
    <dbReference type="NCBI Taxonomy" id="88201"/>
    <lineage>
        <taxon>Eukaryota</taxon>
        <taxon>Metazoa</taxon>
        <taxon>Chordata</taxon>
        <taxon>Craniata</taxon>
        <taxon>Vertebrata</taxon>
        <taxon>Euteleostomi</taxon>
        <taxon>Actinopterygii</taxon>
        <taxon>Neopterygii</taxon>
        <taxon>Teleostei</taxon>
        <taxon>Neoteleostei</taxon>
        <taxon>Acanthomorphata</taxon>
        <taxon>Gobiaria</taxon>
        <taxon>Gobiiformes</taxon>
        <taxon>Gobioidei</taxon>
        <taxon>Gobiidae</taxon>
        <taxon>Gobionellinae</taxon>
        <taxon>Mugilogobius</taxon>
    </lineage>
</organism>
<gene>
    <name evidence="6" type="ORF">WMY93_026019</name>
</gene>
<protein>
    <recommendedName>
        <fullName evidence="5">RRM domain-containing protein</fullName>
    </recommendedName>
</protein>
<feature type="domain" description="RRM" evidence="5">
    <location>
        <begin position="536"/>
        <end position="612"/>
    </location>
</feature>
<feature type="compositionally biased region" description="Basic and acidic residues" evidence="4">
    <location>
        <begin position="426"/>
        <end position="523"/>
    </location>
</feature>
<dbReference type="PANTHER" id="PTHR13976">
    <property type="entry name" value="HETEROGENEOUS NUCLEAR RIBONUCLEOPROTEIN-RELATED"/>
    <property type="match status" value="1"/>
</dbReference>
<evidence type="ECO:0000313" key="6">
    <source>
        <dbReference type="EMBL" id="KAK7886398.1"/>
    </source>
</evidence>
<dbReference type="SMART" id="SM00360">
    <property type="entry name" value="RRM"/>
    <property type="match status" value="5"/>
</dbReference>
<dbReference type="Pfam" id="PF00076">
    <property type="entry name" value="RRM_1"/>
    <property type="match status" value="3"/>
</dbReference>
<feature type="compositionally biased region" description="Low complexity" evidence="4">
    <location>
        <begin position="209"/>
        <end position="219"/>
    </location>
</feature>
<dbReference type="AlphaFoldDB" id="A0AAW0N777"/>
<feature type="region of interest" description="Disordered" evidence="4">
    <location>
        <begin position="397"/>
        <end position="531"/>
    </location>
</feature>
<dbReference type="InterPro" id="IPR050666">
    <property type="entry name" value="ESRP"/>
</dbReference>
<dbReference type="Gene3D" id="3.30.70.330">
    <property type="match status" value="5"/>
</dbReference>
<feature type="domain" description="RRM" evidence="5">
    <location>
        <begin position="94"/>
        <end position="169"/>
    </location>
</feature>
<name>A0AAW0N777_9GOBI</name>
<dbReference type="InterPro" id="IPR000504">
    <property type="entry name" value="RRM_dom"/>
</dbReference>
<dbReference type="PROSITE" id="PS50102">
    <property type="entry name" value="RRM"/>
    <property type="match status" value="3"/>
</dbReference>
<proteinExistence type="predicted"/>
<dbReference type="InterPro" id="IPR035979">
    <property type="entry name" value="RBD_domain_sf"/>
</dbReference>
<sequence>MAVVIRLQGLSMAAGSQDIRQFFSGLRIPDGGVHIVGGELDEAFIIFGSDEDARIAMTKSGNYIKDSPVKLLLSSKTEMQNVLERSSSGFEKERQLMLRGMPFSVTEKDIRKFFEGLVVEKVIIMQNNQGQNNGNGLVTFGSIEDATHGLKRHKEYIGKRFIEVYTLKQWENCFGERQLVVSDVSGRRQQQRQSPPRRQGTSQYHARSRSPLGRGPSSSNGDEYCVLLDNLSHAAEKHDIMTFFNQARLGSDQILYLLDRNGSRSRRAFVLFNSLVDYRDALDRDQCTMMNRNISVCPISREKMRRLLEDQKFSSFGEKKHIHVKALPFDVRKVEIIDFFYAFNVAEDSIIVLRDHKGNGLGEAIISFQTEAEAMDALSLNEKRFLGSEVRLRVISQTEMEDMNKQSFAPRSSSRDNRNFEASYAPDRDFPPKRPPRDDYAPDRDFPPKRPPRDEYAPDRDFPPKRSPRDDYAPDRDFPPKRPPRDDYAPDRDFPPKRSPRDDRFHASRDFSRGPHNNGRESARGGPWQSGHDDHTCLKLLNLPFNIKVEEVYDFCYGYKIVPGSVSLQYHNNGSSKGTATVVFESRQEALNAIDDLSGRPIGQRKIQLVFL</sequence>
<keyword evidence="7" id="KW-1185">Reference proteome</keyword>
<evidence type="ECO:0000256" key="3">
    <source>
        <dbReference type="PROSITE-ProRule" id="PRU00176"/>
    </source>
</evidence>